<evidence type="ECO:0000259" key="2">
    <source>
        <dbReference type="PROSITE" id="PS51782"/>
    </source>
</evidence>
<proteinExistence type="predicted"/>
<keyword evidence="4" id="KW-1185">Reference proteome</keyword>
<comment type="caution">
    <text evidence="3">The sequence shown here is derived from an EMBL/GenBank/DDBJ whole genome shotgun (WGS) entry which is preliminary data.</text>
</comment>
<dbReference type="CDD" id="cd00118">
    <property type="entry name" value="LysM"/>
    <property type="match status" value="1"/>
</dbReference>
<dbReference type="InterPro" id="IPR036779">
    <property type="entry name" value="LysM_dom_sf"/>
</dbReference>
<dbReference type="AlphaFoldDB" id="A0AAW2ZMK4"/>
<dbReference type="InterPro" id="IPR036908">
    <property type="entry name" value="RlpA-like_sf"/>
</dbReference>
<feature type="chain" id="PRO_5043946488" description="LysM domain-containing protein" evidence="1">
    <location>
        <begin position="21"/>
        <end position="238"/>
    </location>
</feature>
<evidence type="ECO:0000313" key="3">
    <source>
        <dbReference type="EMBL" id="KAL0489936.1"/>
    </source>
</evidence>
<dbReference type="SUPFAM" id="SSF54106">
    <property type="entry name" value="LysM domain"/>
    <property type="match status" value="1"/>
</dbReference>
<dbReference type="Gene3D" id="3.10.350.10">
    <property type="entry name" value="LysM domain"/>
    <property type="match status" value="1"/>
</dbReference>
<reference evidence="3 4" key="1">
    <citation type="submission" date="2024-03" db="EMBL/GenBank/DDBJ databases">
        <title>The Acrasis kona genome and developmental transcriptomes reveal deep origins of eukaryotic multicellular pathways.</title>
        <authorList>
            <person name="Sheikh S."/>
            <person name="Fu C.-J."/>
            <person name="Brown M.W."/>
            <person name="Baldauf S.L."/>
        </authorList>
    </citation>
    <scope>NUCLEOTIDE SEQUENCE [LARGE SCALE GENOMIC DNA]</scope>
    <source>
        <strain evidence="3 4">ATCC MYA-3509</strain>
    </source>
</reference>
<dbReference type="EMBL" id="JAOPGA020001620">
    <property type="protein sequence ID" value="KAL0489936.1"/>
    <property type="molecule type" value="Genomic_DNA"/>
</dbReference>
<dbReference type="Pfam" id="PF01476">
    <property type="entry name" value="LysM"/>
    <property type="match status" value="1"/>
</dbReference>
<dbReference type="Proteomes" id="UP001431209">
    <property type="component" value="Unassembled WGS sequence"/>
</dbReference>
<protein>
    <recommendedName>
        <fullName evidence="2">LysM domain-containing protein</fullName>
    </recommendedName>
</protein>
<keyword evidence="1" id="KW-0732">Signal</keyword>
<dbReference type="SMART" id="SM00257">
    <property type="entry name" value="LysM"/>
    <property type="match status" value="1"/>
</dbReference>
<gene>
    <name evidence="3" type="ORF">AKO1_005484</name>
</gene>
<evidence type="ECO:0000256" key="1">
    <source>
        <dbReference type="SAM" id="SignalP"/>
    </source>
</evidence>
<accession>A0AAW2ZMK4</accession>
<dbReference type="Gene3D" id="2.40.40.10">
    <property type="entry name" value="RlpA-like domain"/>
    <property type="match status" value="1"/>
</dbReference>
<name>A0AAW2ZMK4_9EUKA</name>
<dbReference type="SUPFAM" id="SSF50685">
    <property type="entry name" value="Barwin-like endoglucanases"/>
    <property type="match status" value="1"/>
</dbReference>
<sequence>MKITHIAAFVLLLAVALCQGCTEKHTIKHGDFCHTIASDNRIPVSKLVALNKNLDCEKLKVGEELCVGVPKLNTDSLKNVGSLISNNDTKIIASYYCSLTDPVHLGYCGNPAAGWVAACGISVAKPPCEGCGITAFNPAAYNQDQSRHNCQWQGKSCGQCWKISGAGGSKKVMVTDCCAGYPGTCSCLDCPTVPLCDWCATGDHLHFDLDLDSFNTVCGPSGVQRGHCDINEAIHIPC</sequence>
<feature type="signal peptide" evidence="1">
    <location>
        <begin position="1"/>
        <end position="20"/>
    </location>
</feature>
<dbReference type="InterPro" id="IPR018392">
    <property type="entry name" value="LysM"/>
</dbReference>
<feature type="domain" description="LysM" evidence="2">
    <location>
        <begin position="23"/>
        <end position="67"/>
    </location>
</feature>
<evidence type="ECO:0000313" key="4">
    <source>
        <dbReference type="Proteomes" id="UP001431209"/>
    </source>
</evidence>
<organism evidence="3 4">
    <name type="scientific">Acrasis kona</name>
    <dbReference type="NCBI Taxonomy" id="1008807"/>
    <lineage>
        <taxon>Eukaryota</taxon>
        <taxon>Discoba</taxon>
        <taxon>Heterolobosea</taxon>
        <taxon>Tetramitia</taxon>
        <taxon>Eutetramitia</taxon>
        <taxon>Acrasidae</taxon>
        <taxon>Acrasis</taxon>
    </lineage>
</organism>
<dbReference type="PROSITE" id="PS51782">
    <property type="entry name" value="LYSM"/>
    <property type="match status" value="1"/>
</dbReference>